<reference evidence="3" key="1">
    <citation type="journal article" date="2014" name="Int. J. Syst. Evol. Microbiol.">
        <title>Complete genome sequence of Corynebacterium casei LMG S-19264T (=DSM 44701T), isolated from a smear-ripened cheese.</title>
        <authorList>
            <consortium name="US DOE Joint Genome Institute (JGI-PGF)"/>
            <person name="Walter F."/>
            <person name="Albersmeier A."/>
            <person name="Kalinowski J."/>
            <person name="Ruckert C."/>
        </authorList>
    </citation>
    <scope>NUCLEOTIDE SEQUENCE</scope>
    <source>
        <strain evidence="3">CGMCC 4.7201</strain>
    </source>
</reference>
<evidence type="ECO:0000256" key="1">
    <source>
        <dbReference type="SAM" id="MobiDB-lite"/>
    </source>
</evidence>
<organism evidence="3 4">
    <name type="scientific">Wenjunlia tyrosinilytica</name>
    <dbReference type="NCBI Taxonomy" id="1544741"/>
    <lineage>
        <taxon>Bacteria</taxon>
        <taxon>Bacillati</taxon>
        <taxon>Actinomycetota</taxon>
        <taxon>Actinomycetes</taxon>
        <taxon>Kitasatosporales</taxon>
        <taxon>Streptomycetaceae</taxon>
        <taxon>Wenjunlia</taxon>
    </lineage>
</organism>
<dbReference type="Proteomes" id="UP000641932">
    <property type="component" value="Unassembled WGS sequence"/>
</dbReference>
<keyword evidence="2" id="KW-0472">Membrane</keyword>
<name>A0A917ZY20_9ACTN</name>
<dbReference type="EMBL" id="BMMS01000056">
    <property type="protein sequence ID" value="GGP00316.1"/>
    <property type="molecule type" value="Genomic_DNA"/>
</dbReference>
<feature type="region of interest" description="Disordered" evidence="1">
    <location>
        <begin position="136"/>
        <end position="190"/>
    </location>
</feature>
<evidence type="ECO:0000313" key="3">
    <source>
        <dbReference type="EMBL" id="GGP00316.1"/>
    </source>
</evidence>
<dbReference type="AlphaFoldDB" id="A0A917ZY20"/>
<proteinExistence type="predicted"/>
<evidence type="ECO:0000256" key="2">
    <source>
        <dbReference type="SAM" id="Phobius"/>
    </source>
</evidence>
<keyword evidence="2" id="KW-1133">Transmembrane helix</keyword>
<feature type="compositionally biased region" description="Low complexity" evidence="1">
    <location>
        <begin position="148"/>
        <end position="157"/>
    </location>
</feature>
<feature type="transmembrane region" description="Helical" evidence="2">
    <location>
        <begin position="199"/>
        <end position="221"/>
    </location>
</feature>
<reference evidence="3" key="2">
    <citation type="submission" date="2020-09" db="EMBL/GenBank/DDBJ databases">
        <authorList>
            <person name="Sun Q."/>
            <person name="Zhou Y."/>
        </authorList>
    </citation>
    <scope>NUCLEOTIDE SEQUENCE</scope>
    <source>
        <strain evidence="3">CGMCC 4.7201</strain>
    </source>
</reference>
<dbReference type="RefSeq" id="WP_189135737.1">
    <property type="nucleotide sequence ID" value="NZ_BMMS01000056.1"/>
</dbReference>
<protein>
    <submittedName>
        <fullName evidence="3">Uncharacterized protein</fullName>
    </submittedName>
</protein>
<comment type="caution">
    <text evidence="3">The sequence shown here is derived from an EMBL/GenBank/DDBJ whole genome shotgun (WGS) entry which is preliminary data.</text>
</comment>
<keyword evidence="4" id="KW-1185">Reference proteome</keyword>
<keyword evidence="2" id="KW-0812">Transmembrane</keyword>
<evidence type="ECO:0000313" key="4">
    <source>
        <dbReference type="Proteomes" id="UP000641932"/>
    </source>
</evidence>
<gene>
    <name evidence="3" type="ORF">GCM10012280_68800</name>
</gene>
<accession>A0A917ZY20</accession>
<sequence length="223" mass="24322">MTLHLSDRAKAARVLLALPLDADWITALARRGPLHRIPYWLAEAVYAGHETLAHDFVDFVDPELASAHHALVAALEDLSDQIGGTFPPQRDEQDYTEVPPEWKRTEPDRYYKSLRDLSTARHAVLHRYRKLINAMNRSGHLPSPSPPSGQSVSVTSGDNSPVHVFAPHAHASQGATADANVDPRPEPATATTPWWNRSIVLWTALGALAAVAAAVAAVVALHR</sequence>